<feature type="domain" description="Orn/DAP/Arg decarboxylase 2 C-terminal" evidence="6">
    <location>
        <begin position="273"/>
        <end position="359"/>
    </location>
</feature>
<dbReference type="InterPro" id="IPR029066">
    <property type="entry name" value="PLP-binding_barrel"/>
</dbReference>
<evidence type="ECO:0000256" key="3">
    <source>
        <dbReference type="ARBA" id="ARBA00023239"/>
    </source>
</evidence>
<organism evidence="8 9">
    <name type="scientific">Sinorhizobium fredii (strain HH103)</name>
    <dbReference type="NCBI Taxonomy" id="1117943"/>
    <lineage>
        <taxon>Bacteria</taxon>
        <taxon>Pseudomonadati</taxon>
        <taxon>Pseudomonadota</taxon>
        <taxon>Alphaproteobacteria</taxon>
        <taxon>Hyphomicrobiales</taxon>
        <taxon>Rhizobiaceae</taxon>
        <taxon>Sinorhizobium/Ensifer group</taxon>
        <taxon>Sinorhizobium</taxon>
    </lineage>
</organism>
<dbReference type="EMBL" id="HE616893">
    <property type="protein sequence ID" value="CCE98566.1"/>
    <property type="molecule type" value="Genomic_DNA"/>
</dbReference>
<dbReference type="EC" id="4.1.1.17" evidence="8"/>
<dbReference type="Proteomes" id="UP000007735">
    <property type="component" value="Plasmid pSfHH103c"/>
</dbReference>
<dbReference type="InterPro" id="IPR000183">
    <property type="entry name" value="Orn/DAP/Arg_de-COase"/>
</dbReference>
<dbReference type="InterPro" id="IPR022653">
    <property type="entry name" value="De-COase2_pyr-phos_BS"/>
</dbReference>
<dbReference type="PRINTS" id="PR01179">
    <property type="entry name" value="ODADCRBXLASE"/>
</dbReference>
<dbReference type="PATRIC" id="fig|380.5.peg.4288"/>
<keyword evidence="3 8" id="KW-0456">Lyase</keyword>
<dbReference type="PANTHER" id="PTHR43727">
    <property type="entry name" value="DIAMINOPIMELATE DECARBOXYLASE"/>
    <property type="match status" value="1"/>
</dbReference>
<gene>
    <name evidence="8" type="ordered locus">SFHH103_04076</name>
</gene>
<dbReference type="InterPro" id="IPR022643">
    <property type="entry name" value="De-COase2_C"/>
</dbReference>
<evidence type="ECO:0000256" key="2">
    <source>
        <dbReference type="ARBA" id="ARBA00022898"/>
    </source>
</evidence>
<dbReference type="HOGENOM" id="CLU_026444_0_2_5"/>
<accession>G9ABY7</accession>
<proteinExistence type="inferred from homology"/>
<evidence type="ECO:0000256" key="1">
    <source>
        <dbReference type="ARBA" id="ARBA00001933"/>
    </source>
</evidence>
<dbReference type="GO" id="GO:0008836">
    <property type="term" value="F:diaminopimelate decarboxylase activity"/>
    <property type="evidence" value="ECO:0007669"/>
    <property type="project" value="TreeGrafter"/>
</dbReference>
<comment type="similarity">
    <text evidence="5">Belongs to the Orn/Lys/Arg decarboxylase class-II family.</text>
</comment>
<dbReference type="PROSITE" id="PS00878">
    <property type="entry name" value="ODR_DC_2_1"/>
    <property type="match status" value="1"/>
</dbReference>
<dbReference type="SUPFAM" id="SSF50621">
    <property type="entry name" value="Alanine racemase C-terminal domain-like"/>
    <property type="match status" value="1"/>
</dbReference>
<evidence type="ECO:0000259" key="6">
    <source>
        <dbReference type="Pfam" id="PF00278"/>
    </source>
</evidence>
<evidence type="ECO:0000259" key="7">
    <source>
        <dbReference type="Pfam" id="PF02784"/>
    </source>
</evidence>
<dbReference type="SUPFAM" id="SSF51419">
    <property type="entry name" value="PLP-binding barrel"/>
    <property type="match status" value="1"/>
</dbReference>
<dbReference type="PANTHER" id="PTHR43727:SF2">
    <property type="entry name" value="GROUP IV DECARBOXYLASE"/>
    <property type="match status" value="1"/>
</dbReference>
<dbReference type="Pfam" id="PF00278">
    <property type="entry name" value="Orn_DAP_Arg_deC"/>
    <property type="match status" value="1"/>
</dbReference>
<evidence type="ECO:0000313" key="9">
    <source>
        <dbReference type="Proteomes" id="UP000007735"/>
    </source>
</evidence>
<feature type="domain" description="Orn/DAP/Arg decarboxylase 2 N-terminal" evidence="7">
    <location>
        <begin position="41"/>
        <end position="271"/>
    </location>
</feature>
<geneLocation type="plasmid" evidence="8 9">
    <name>pSfHH103c</name>
</geneLocation>
<dbReference type="KEGG" id="sfh:SFHH103_04076"/>
<comment type="cofactor">
    <cofactor evidence="1 4">
        <name>pyridoxal 5'-phosphate</name>
        <dbReference type="ChEBI" id="CHEBI:597326"/>
    </cofactor>
</comment>
<dbReference type="eggNOG" id="COG0019">
    <property type="taxonomic scope" value="Bacteria"/>
</dbReference>
<evidence type="ECO:0000256" key="4">
    <source>
        <dbReference type="PIRSR" id="PIRSR600183-50"/>
    </source>
</evidence>
<feature type="active site" description="Proton donor" evidence="4">
    <location>
        <position position="332"/>
    </location>
</feature>
<dbReference type="InterPro" id="IPR009006">
    <property type="entry name" value="Ala_racemase/Decarboxylase_C"/>
</dbReference>
<dbReference type="GO" id="GO:0009089">
    <property type="term" value="P:lysine biosynthetic process via diaminopimelate"/>
    <property type="evidence" value="ECO:0007669"/>
    <property type="project" value="TreeGrafter"/>
</dbReference>
<protein>
    <submittedName>
        <fullName evidence="8">Ornithine decarboxylase ODC</fullName>
        <ecNumber evidence="8">4.1.1.17</ecNumber>
    </submittedName>
</protein>
<keyword evidence="8" id="KW-0614">Plasmid</keyword>
<sequence length="406" mass="44230">MVPGQEAWRYHMNILRQVSLPTPCLVYGEARLRANIAHYSLNGAAKIRYAVKACSLRPVLQTIAACGAGADCQSIMEVALAKKAGIRCSEISVSSPRLRVNELEWLVEQGIRIIADSTSQLHLIERIVRDGRAPPDWTFGVRLSLGIEATTRFHSKLGMALDTICEACGQLSAASLARLVEIHHHGTARMVSAADASRISRSFGDQVGEIERRLRIRFPFLNLGGGLDSPSMINAAGEHTTRLLHAMHQAIAQVLDLQDRNLVMEPGRALVKDAAVGLTSVCNVKELYGRNLAIVDLSTNVLVPLPLAEFFVGSPGNQASRNLMYDVVDGTCSPAGVIARDVILPKLAAGDRLFIYQAGAYTWSLAEPFYDHYPSVFWLSGADYLAPVFRTADSKQLVAKLNGFPD</sequence>
<dbReference type="GO" id="GO:0004586">
    <property type="term" value="F:ornithine decarboxylase activity"/>
    <property type="evidence" value="ECO:0007669"/>
    <property type="project" value="UniProtKB-EC"/>
</dbReference>
<name>G9ABY7_SINF1</name>
<keyword evidence="2 4" id="KW-0663">Pyridoxal phosphate</keyword>
<dbReference type="InterPro" id="IPR022644">
    <property type="entry name" value="De-COase2_N"/>
</dbReference>
<evidence type="ECO:0000313" key="8">
    <source>
        <dbReference type="EMBL" id="CCE98566.1"/>
    </source>
</evidence>
<evidence type="ECO:0000256" key="5">
    <source>
        <dbReference type="RuleBase" id="RU003737"/>
    </source>
</evidence>
<dbReference type="Gene3D" id="3.20.20.10">
    <property type="entry name" value="Alanine racemase"/>
    <property type="match status" value="1"/>
</dbReference>
<feature type="modified residue" description="N6-(pyridoxal phosphate)lysine" evidence="4">
    <location>
        <position position="52"/>
    </location>
</feature>
<dbReference type="AlphaFoldDB" id="G9ABY7"/>
<dbReference type="Pfam" id="PF02784">
    <property type="entry name" value="Orn_Arg_deC_N"/>
    <property type="match status" value="1"/>
</dbReference>
<dbReference type="Gene3D" id="2.40.37.10">
    <property type="entry name" value="Lyase, Ornithine Decarboxylase, Chain A, domain 1"/>
    <property type="match status" value="1"/>
</dbReference>
<reference evidence="8 9" key="1">
    <citation type="journal article" date="2012" name="J. Bacteriol.">
        <title>Genome sequence of the soybean symbiont Sinorhizobium fredii HH103.</title>
        <authorList>
            <person name="Weidner S."/>
            <person name="Becker A."/>
            <person name="Bonilla I."/>
            <person name="Jaenicke S."/>
            <person name="Lloret J."/>
            <person name="Margaret I."/>
            <person name="Puhler A."/>
            <person name="Ruiz-Sainz J.E."/>
            <person name="Schneiker-Bekel S."/>
            <person name="Szczepanowski R."/>
            <person name="Vinardell J.M."/>
            <person name="Zehner S."/>
            <person name="Gottfert M."/>
        </authorList>
    </citation>
    <scope>NUCLEOTIDE SEQUENCE [LARGE SCALE GENOMIC DNA]</scope>
    <source>
        <strain evidence="8 9">HH103</strain>
        <plasmid evidence="9">pSfHH103c</plasmid>
    </source>
</reference>